<evidence type="ECO:0000256" key="5">
    <source>
        <dbReference type="SAM" id="Phobius"/>
    </source>
</evidence>
<comment type="caution">
    <text evidence="7">The sequence shown here is derived from an EMBL/GenBank/DDBJ whole genome shotgun (WGS) entry which is preliminary data.</text>
</comment>
<protein>
    <recommendedName>
        <fullName evidence="6">GRF-type domain-containing protein</fullName>
    </recommendedName>
</protein>
<name>A0AAW2XHA2_9LAMI</name>
<evidence type="ECO:0000256" key="3">
    <source>
        <dbReference type="ARBA" id="ARBA00022833"/>
    </source>
</evidence>
<reference evidence="7" key="1">
    <citation type="submission" date="2020-06" db="EMBL/GenBank/DDBJ databases">
        <authorList>
            <person name="Li T."/>
            <person name="Hu X."/>
            <person name="Zhang T."/>
            <person name="Song X."/>
            <person name="Zhang H."/>
            <person name="Dai N."/>
            <person name="Sheng W."/>
            <person name="Hou X."/>
            <person name="Wei L."/>
        </authorList>
    </citation>
    <scope>NUCLEOTIDE SEQUENCE</scope>
    <source>
        <strain evidence="7">KEN1</strain>
        <tissue evidence="7">Leaf</tissue>
    </source>
</reference>
<dbReference type="EMBL" id="JACGWN010000004">
    <property type="protein sequence ID" value="KAL0453343.1"/>
    <property type="molecule type" value="Genomic_DNA"/>
</dbReference>
<feature type="domain" description="GRF-type" evidence="6">
    <location>
        <begin position="37"/>
        <end position="78"/>
    </location>
</feature>
<sequence>MTATLSFLISANEAEGEERKLKMSSISSGNNSTVVNCFCGIRAPLRTSWTNDNPGRRFYSCPNYKSGGCRFFTWDDPPMCARAMCVIPDLRRKLQAMETEANMLKKKIFWLKVCLVATWFVLVDFWIGKWMVVAG</sequence>
<evidence type="ECO:0000259" key="6">
    <source>
        <dbReference type="PROSITE" id="PS51999"/>
    </source>
</evidence>
<dbReference type="InterPro" id="IPR010666">
    <property type="entry name" value="Znf_GRF"/>
</dbReference>
<keyword evidence="3" id="KW-0862">Zinc</keyword>
<evidence type="ECO:0000256" key="1">
    <source>
        <dbReference type="ARBA" id="ARBA00022723"/>
    </source>
</evidence>
<feature type="transmembrane region" description="Helical" evidence="5">
    <location>
        <begin position="109"/>
        <end position="127"/>
    </location>
</feature>
<keyword evidence="5" id="KW-0812">Transmembrane</keyword>
<dbReference type="PROSITE" id="PS51999">
    <property type="entry name" value="ZF_GRF"/>
    <property type="match status" value="1"/>
</dbReference>
<dbReference type="PANTHER" id="PTHR33248">
    <property type="entry name" value="ZINC ION-BINDING PROTEIN"/>
    <property type="match status" value="1"/>
</dbReference>
<reference evidence="7" key="2">
    <citation type="journal article" date="2024" name="Plant">
        <title>Genomic evolution and insights into agronomic trait innovations of Sesamum species.</title>
        <authorList>
            <person name="Miao H."/>
            <person name="Wang L."/>
            <person name="Qu L."/>
            <person name="Liu H."/>
            <person name="Sun Y."/>
            <person name="Le M."/>
            <person name="Wang Q."/>
            <person name="Wei S."/>
            <person name="Zheng Y."/>
            <person name="Lin W."/>
            <person name="Duan Y."/>
            <person name="Cao H."/>
            <person name="Xiong S."/>
            <person name="Wang X."/>
            <person name="Wei L."/>
            <person name="Li C."/>
            <person name="Ma Q."/>
            <person name="Ju M."/>
            <person name="Zhao R."/>
            <person name="Li G."/>
            <person name="Mu C."/>
            <person name="Tian Q."/>
            <person name="Mei H."/>
            <person name="Zhang T."/>
            <person name="Gao T."/>
            <person name="Zhang H."/>
        </authorList>
    </citation>
    <scope>NUCLEOTIDE SEQUENCE</scope>
    <source>
        <strain evidence="7">KEN1</strain>
    </source>
</reference>
<evidence type="ECO:0000256" key="2">
    <source>
        <dbReference type="ARBA" id="ARBA00022771"/>
    </source>
</evidence>
<accession>A0AAW2XHA2</accession>
<dbReference type="AlphaFoldDB" id="A0AAW2XHA2"/>
<dbReference type="GO" id="GO:0008270">
    <property type="term" value="F:zinc ion binding"/>
    <property type="evidence" value="ECO:0007669"/>
    <property type="project" value="UniProtKB-KW"/>
</dbReference>
<organism evidence="7">
    <name type="scientific">Sesamum latifolium</name>
    <dbReference type="NCBI Taxonomy" id="2727402"/>
    <lineage>
        <taxon>Eukaryota</taxon>
        <taxon>Viridiplantae</taxon>
        <taxon>Streptophyta</taxon>
        <taxon>Embryophyta</taxon>
        <taxon>Tracheophyta</taxon>
        <taxon>Spermatophyta</taxon>
        <taxon>Magnoliopsida</taxon>
        <taxon>eudicotyledons</taxon>
        <taxon>Gunneridae</taxon>
        <taxon>Pentapetalae</taxon>
        <taxon>asterids</taxon>
        <taxon>lamiids</taxon>
        <taxon>Lamiales</taxon>
        <taxon>Pedaliaceae</taxon>
        <taxon>Sesamum</taxon>
    </lineage>
</organism>
<evidence type="ECO:0000256" key="4">
    <source>
        <dbReference type="PROSITE-ProRule" id="PRU01343"/>
    </source>
</evidence>
<gene>
    <name evidence="7" type="ORF">Slati_1312400</name>
</gene>
<proteinExistence type="predicted"/>
<keyword evidence="5" id="KW-1133">Transmembrane helix</keyword>
<keyword evidence="5" id="KW-0472">Membrane</keyword>
<keyword evidence="2 4" id="KW-0863">Zinc-finger</keyword>
<dbReference type="Pfam" id="PF06839">
    <property type="entry name" value="Zn_ribbon_GRF"/>
    <property type="match status" value="1"/>
</dbReference>
<keyword evidence="1" id="KW-0479">Metal-binding</keyword>
<evidence type="ECO:0000313" key="7">
    <source>
        <dbReference type="EMBL" id="KAL0453343.1"/>
    </source>
</evidence>